<dbReference type="RefSeq" id="WP_078363554.1">
    <property type="nucleotide sequence ID" value="NZ_MTJN01000002.1"/>
</dbReference>
<sequence>MAGTEDTIDRGDTFTPTVDADDDTLAHDTLGTAITLEDQLVADKKVAVTGADVTDEAKGDEAVRDDKGRFIPKARFDEAVTKERDKREAAERTVAELQKQLQTVSRTATATDLEAQLVALRKQDSQARLDGDEEKSLDLQSQIDRINRQIVIQESTSISERSREEASESIRVEMAIESLEKTYPVLKEGSDTFDQGLVDLVLAAQNQLITRDRLSPSQALVKATTDIMARFQPAVKADDKPAGGLAGAKGADRTQAAKAKAVDAALRTPPDTRDVGLDSDKLGMKDGKHVLETVDDLKAIPAATLKRMRGDLV</sequence>
<comment type="caution">
    <text evidence="3">The sequence shown here is derived from an EMBL/GenBank/DDBJ whole genome shotgun (WGS) entry which is preliminary data.</text>
</comment>
<evidence type="ECO:0000256" key="2">
    <source>
        <dbReference type="SAM" id="MobiDB-lite"/>
    </source>
</evidence>
<dbReference type="STRING" id="28066.RF819_02770"/>
<feature type="coiled-coil region" evidence="1">
    <location>
        <begin position="80"/>
        <end position="149"/>
    </location>
</feature>
<evidence type="ECO:0000313" key="3">
    <source>
        <dbReference type="EMBL" id="OOV05772.1"/>
    </source>
</evidence>
<keyword evidence="1" id="KW-0175">Coiled coil</keyword>
<dbReference type="Proteomes" id="UP000190750">
    <property type="component" value="Unassembled WGS sequence"/>
</dbReference>
<gene>
    <name evidence="3" type="ORF">RF819_02770</name>
</gene>
<feature type="region of interest" description="Disordered" evidence="2">
    <location>
        <begin position="1"/>
        <end position="24"/>
    </location>
</feature>
<name>A0A1T1ANS3_RHOFE</name>
<dbReference type="EMBL" id="MTJN01000002">
    <property type="protein sequence ID" value="OOV05772.1"/>
    <property type="molecule type" value="Genomic_DNA"/>
</dbReference>
<dbReference type="AlphaFoldDB" id="A0A1T1ANS3"/>
<protein>
    <submittedName>
        <fullName evidence="3">Uncharacterized protein</fullName>
    </submittedName>
</protein>
<organism evidence="3 4">
    <name type="scientific">Rhodoferax fermentans</name>
    <dbReference type="NCBI Taxonomy" id="28066"/>
    <lineage>
        <taxon>Bacteria</taxon>
        <taxon>Pseudomonadati</taxon>
        <taxon>Pseudomonadota</taxon>
        <taxon>Betaproteobacteria</taxon>
        <taxon>Burkholderiales</taxon>
        <taxon>Comamonadaceae</taxon>
        <taxon>Rhodoferax</taxon>
    </lineage>
</organism>
<evidence type="ECO:0000256" key="1">
    <source>
        <dbReference type="SAM" id="Coils"/>
    </source>
</evidence>
<reference evidence="3 4" key="1">
    <citation type="submission" date="2017-01" db="EMBL/GenBank/DDBJ databases">
        <title>Genome sequencing of Rhodoferax fermentans JCM 7819.</title>
        <authorList>
            <person name="Kim Y.J."/>
            <person name="Farh M.E.-A."/>
            <person name="Yang D.-C."/>
        </authorList>
    </citation>
    <scope>NUCLEOTIDE SEQUENCE [LARGE SCALE GENOMIC DNA]</scope>
    <source>
        <strain evidence="3 4">JCM 7819</strain>
    </source>
</reference>
<evidence type="ECO:0000313" key="4">
    <source>
        <dbReference type="Proteomes" id="UP000190750"/>
    </source>
</evidence>
<proteinExistence type="predicted"/>
<accession>A0A1T1ANS3</accession>
<keyword evidence="4" id="KW-1185">Reference proteome</keyword>